<feature type="domain" description="ABC transporter" evidence="10">
    <location>
        <begin position="264"/>
        <end position="507"/>
    </location>
</feature>
<dbReference type="PANTHER" id="PTHR43790:SF3">
    <property type="entry name" value="D-ALLOSE IMPORT ATP-BINDING PROTEIN ALSA-RELATED"/>
    <property type="match status" value="1"/>
</dbReference>
<sequence length="509" mass="55382">MTQHAATSQPVPTVRMRNVVKSFGPVQVLKSVDLDIYAGEVHALAGENGAGKSTLMKILQGVYPITSGSIEVDGHETIIRSANDAEDAGIGMVFQEFSLIPSMTVAQNISLNRERRSRLGLIDDRAAILEATRIFDDLGVSLDPKSNVGGLGTAYWQLVEIAKALSRNAKVLVMDEPTASLARHEVENLFSLIERLKARGIAIVYISHRMDEIRRIADRITVLRDGRVVLSDVLGDLTPPQIIEAIIGRRLASDLVYRDRGHDADAPIVLSATGIASEHVLESVDMTVRAGEIVGLAGLMGSGRTEFARVLYGMDKATRGELRIDGEVVTFSNPRAAQRAGMALIPEDRREQGLVLDHSVSDNLVLPVIDTLRVGPLVSPKKARGLTQQLIREYSVKADDPNAPIRLLSGGNQQKVVVAKWINRAPRVLVMDEPTAGVDIGTKTEILELVREYATAGNSVVFISSELPELLAVSDRIVILRAGRTYREIKRAEVESEEQLQLIIQGVAA</sequence>
<dbReference type="GO" id="GO:0005524">
    <property type="term" value="F:ATP binding"/>
    <property type="evidence" value="ECO:0007669"/>
    <property type="project" value="UniProtKB-KW"/>
</dbReference>
<gene>
    <name evidence="11" type="ORF">EV141_0851</name>
</gene>
<dbReference type="AlphaFoldDB" id="A0A4V2EXI6"/>
<evidence type="ECO:0000256" key="1">
    <source>
        <dbReference type="ARBA" id="ARBA00004202"/>
    </source>
</evidence>
<organism evidence="11 12">
    <name type="scientific">Microcella putealis</name>
    <dbReference type="NCBI Taxonomy" id="337005"/>
    <lineage>
        <taxon>Bacteria</taxon>
        <taxon>Bacillati</taxon>
        <taxon>Actinomycetota</taxon>
        <taxon>Actinomycetes</taxon>
        <taxon>Micrococcales</taxon>
        <taxon>Microbacteriaceae</taxon>
        <taxon>Microcella</taxon>
    </lineage>
</organism>
<keyword evidence="2" id="KW-0813">Transport</keyword>
<dbReference type="PROSITE" id="PS00211">
    <property type="entry name" value="ABC_TRANSPORTER_1"/>
    <property type="match status" value="1"/>
</dbReference>
<dbReference type="InterPro" id="IPR017871">
    <property type="entry name" value="ABC_transporter-like_CS"/>
</dbReference>
<evidence type="ECO:0000256" key="6">
    <source>
        <dbReference type="ARBA" id="ARBA00022741"/>
    </source>
</evidence>
<dbReference type="CDD" id="cd03215">
    <property type="entry name" value="ABC_Carb_Monos_II"/>
    <property type="match status" value="1"/>
</dbReference>
<dbReference type="SUPFAM" id="SSF52540">
    <property type="entry name" value="P-loop containing nucleoside triphosphate hydrolases"/>
    <property type="match status" value="2"/>
</dbReference>
<keyword evidence="3" id="KW-1003">Cell membrane</keyword>
<feature type="domain" description="ABC transporter" evidence="10">
    <location>
        <begin position="14"/>
        <end position="250"/>
    </location>
</feature>
<reference evidence="11 12" key="1">
    <citation type="journal article" date="2015" name="Stand. Genomic Sci.">
        <title>Genomic Encyclopedia of Bacterial and Archaeal Type Strains, Phase III: the genomes of soil and plant-associated and newly described type strains.</title>
        <authorList>
            <person name="Whitman W.B."/>
            <person name="Woyke T."/>
            <person name="Klenk H.P."/>
            <person name="Zhou Y."/>
            <person name="Lilburn T.G."/>
            <person name="Beck B.J."/>
            <person name="De Vos P."/>
            <person name="Vandamme P."/>
            <person name="Eisen J.A."/>
            <person name="Garrity G."/>
            <person name="Hugenholtz P."/>
            <person name="Kyrpides N.C."/>
        </authorList>
    </citation>
    <scope>NUCLEOTIDE SEQUENCE [LARGE SCALE GENOMIC DNA]</scope>
    <source>
        <strain evidence="11 12">CV2</strain>
    </source>
</reference>
<keyword evidence="4" id="KW-0762">Sugar transport</keyword>
<evidence type="ECO:0000256" key="9">
    <source>
        <dbReference type="ARBA" id="ARBA00023136"/>
    </source>
</evidence>
<dbReference type="PANTHER" id="PTHR43790">
    <property type="entry name" value="CARBOHYDRATE TRANSPORT ATP-BINDING PROTEIN MG119-RELATED"/>
    <property type="match status" value="1"/>
</dbReference>
<keyword evidence="12" id="KW-1185">Reference proteome</keyword>
<name>A0A4V2EXI6_9MICO</name>
<dbReference type="GO" id="GO:0005886">
    <property type="term" value="C:plasma membrane"/>
    <property type="evidence" value="ECO:0007669"/>
    <property type="project" value="UniProtKB-SubCell"/>
</dbReference>
<dbReference type="SMART" id="SM00382">
    <property type="entry name" value="AAA"/>
    <property type="match status" value="2"/>
</dbReference>
<dbReference type="Gene3D" id="3.40.50.300">
    <property type="entry name" value="P-loop containing nucleotide triphosphate hydrolases"/>
    <property type="match status" value="2"/>
</dbReference>
<protein>
    <submittedName>
        <fullName evidence="11">Monosaccharide ABC transporter ATP-binding protein (CUT2 family)</fullName>
    </submittedName>
</protein>
<dbReference type="GO" id="GO:0016887">
    <property type="term" value="F:ATP hydrolysis activity"/>
    <property type="evidence" value="ECO:0007669"/>
    <property type="project" value="InterPro"/>
</dbReference>
<keyword evidence="7 11" id="KW-0067">ATP-binding</keyword>
<dbReference type="CDD" id="cd03216">
    <property type="entry name" value="ABC_Carb_Monos_I"/>
    <property type="match status" value="1"/>
</dbReference>
<evidence type="ECO:0000256" key="4">
    <source>
        <dbReference type="ARBA" id="ARBA00022597"/>
    </source>
</evidence>
<accession>A0A4V2EXI6</accession>
<evidence type="ECO:0000256" key="2">
    <source>
        <dbReference type="ARBA" id="ARBA00022448"/>
    </source>
</evidence>
<evidence type="ECO:0000256" key="3">
    <source>
        <dbReference type="ARBA" id="ARBA00022475"/>
    </source>
</evidence>
<dbReference type="EMBL" id="SGWW01000001">
    <property type="protein sequence ID" value="RZS59620.1"/>
    <property type="molecule type" value="Genomic_DNA"/>
</dbReference>
<comment type="caution">
    <text evidence="11">The sequence shown here is derived from an EMBL/GenBank/DDBJ whole genome shotgun (WGS) entry which is preliminary data.</text>
</comment>
<keyword evidence="6" id="KW-0547">Nucleotide-binding</keyword>
<proteinExistence type="predicted"/>
<evidence type="ECO:0000313" key="11">
    <source>
        <dbReference type="EMBL" id="RZS59620.1"/>
    </source>
</evidence>
<keyword evidence="5" id="KW-0677">Repeat</keyword>
<dbReference type="InterPro" id="IPR027417">
    <property type="entry name" value="P-loop_NTPase"/>
</dbReference>
<evidence type="ECO:0000256" key="7">
    <source>
        <dbReference type="ARBA" id="ARBA00022840"/>
    </source>
</evidence>
<dbReference type="Pfam" id="PF00005">
    <property type="entry name" value="ABC_tran"/>
    <property type="match status" value="2"/>
</dbReference>
<dbReference type="InterPro" id="IPR003593">
    <property type="entry name" value="AAA+_ATPase"/>
</dbReference>
<keyword evidence="8" id="KW-1278">Translocase</keyword>
<evidence type="ECO:0000313" key="12">
    <source>
        <dbReference type="Proteomes" id="UP000293519"/>
    </source>
</evidence>
<dbReference type="InterPro" id="IPR050107">
    <property type="entry name" value="ABC_carbohydrate_import_ATPase"/>
</dbReference>
<dbReference type="FunFam" id="3.40.50.300:FF:000127">
    <property type="entry name" value="Ribose import ATP-binding protein RbsA"/>
    <property type="match status" value="1"/>
</dbReference>
<dbReference type="PROSITE" id="PS50893">
    <property type="entry name" value="ABC_TRANSPORTER_2"/>
    <property type="match status" value="2"/>
</dbReference>
<evidence type="ECO:0000256" key="8">
    <source>
        <dbReference type="ARBA" id="ARBA00022967"/>
    </source>
</evidence>
<dbReference type="InterPro" id="IPR003439">
    <property type="entry name" value="ABC_transporter-like_ATP-bd"/>
</dbReference>
<dbReference type="RefSeq" id="WP_198675496.1">
    <property type="nucleotide sequence ID" value="NZ_SGWW01000001.1"/>
</dbReference>
<comment type="subcellular location">
    <subcellularLocation>
        <location evidence="1">Cell membrane</location>
        <topology evidence="1">Peripheral membrane protein</topology>
    </subcellularLocation>
</comment>
<evidence type="ECO:0000259" key="10">
    <source>
        <dbReference type="PROSITE" id="PS50893"/>
    </source>
</evidence>
<keyword evidence="9" id="KW-0472">Membrane</keyword>
<dbReference type="Proteomes" id="UP000293519">
    <property type="component" value="Unassembled WGS sequence"/>
</dbReference>
<evidence type="ECO:0000256" key="5">
    <source>
        <dbReference type="ARBA" id="ARBA00022737"/>
    </source>
</evidence>